<dbReference type="Gene3D" id="3.90.470.20">
    <property type="entry name" value="4'-phosphopantetheinyl transferase domain"/>
    <property type="match status" value="1"/>
</dbReference>
<dbReference type="GO" id="GO:0006633">
    <property type="term" value="P:fatty acid biosynthetic process"/>
    <property type="evidence" value="ECO:0007669"/>
    <property type="project" value="InterPro"/>
</dbReference>
<keyword evidence="3" id="KW-0597">Phosphoprotein</keyword>
<keyword evidence="2" id="KW-0596">Phosphopantetheine</keyword>
<keyword evidence="5" id="KW-0479">Metal-binding</keyword>
<dbReference type="GO" id="GO:0004315">
    <property type="term" value="F:3-oxoacyl-[acyl-carrier-protein] synthase activity"/>
    <property type="evidence" value="ECO:0007669"/>
    <property type="project" value="UniProtKB-EC"/>
</dbReference>
<evidence type="ECO:0000313" key="16">
    <source>
        <dbReference type="Proteomes" id="UP000054270"/>
    </source>
</evidence>
<comment type="similarity">
    <text evidence="1">Belongs to the thiolase-like superfamily. Fungal fatty acid synthetase subunit alpha family.</text>
</comment>
<comment type="catalytic activity">
    <reaction evidence="11">
        <text>a (3R)-hydroxyacyl-[ACP] + NADP(+) = a 3-oxoacyl-[ACP] + NADPH + H(+)</text>
        <dbReference type="Rhea" id="RHEA:17397"/>
        <dbReference type="Rhea" id="RHEA-COMP:9916"/>
        <dbReference type="Rhea" id="RHEA-COMP:9945"/>
        <dbReference type="ChEBI" id="CHEBI:15378"/>
        <dbReference type="ChEBI" id="CHEBI:57783"/>
        <dbReference type="ChEBI" id="CHEBI:58349"/>
        <dbReference type="ChEBI" id="CHEBI:78776"/>
        <dbReference type="ChEBI" id="CHEBI:78827"/>
        <dbReference type="EC" id="1.1.1.100"/>
    </reaction>
</comment>
<dbReference type="InterPro" id="IPR037143">
    <property type="entry name" value="4-PPantetheinyl_Trfase_dom_sf"/>
</dbReference>
<evidence type="ECO:0000256" key="11">
    <source>
        <dbReference type="ARBA" id="ARBA00048508"/>
    </source>
</evidence>
<reference evidence="15" key="2">
    <citation type="submission" date="2014-04" db="EMBL/GenBank/DDBJ databases">
        <title>Evolutionary Origins and Diversification of the Mycorrhizal Mutualists.</title>
        <authorList>
            <consortium name="DOE Joint Genome Institute"/>
            <person name="Kohler A."/>
            <person name="Kuo A."/>
            <person name="Nagy L.G."/>
            <person name="Floudas D."/>
            <person name="Copeland A."/>
            <person name="Barry K.W."/>
            <person name="Cichocki N."/>
            <person name="Veneault-Fourrey C."/>
            <person name="LaButti K."/>
            <person name="Lindquist E.A."/>
            <person name="Lipzen A."/>
            <person name="Lundell T."/>
            <person name="Morin E."/>
            <person name="Murat C."/>
            <person name="Riley R."/>
            <person name="Ohm R."/>
            <person name="Sun H."/>
            <person name="Tunlid A."/>
            <person name="Henrissat B."/>
            <person name="Grigoriev I.V."/>
            <person name="Hibbett D.S."/>
            <person name="Martin F."/>
            <person name="Consortium M.G."/>
        </authorList>
    </citation>
    <scope>NUCLEOTIDE SEQUENCE [LARGE SCALE GENOMIC DNA]</scope>
    <source>
        <strain evidence="15">FD-334 SS-4</strain>
    </source>
</reference>
<dbReference type="InterPro" id="IPR020841">
    <property type="entry name" value="PKS_Beta-ketoAc_synthase_dom"/>
</dbReference>
<name>A0A0D2LU80_HYPSF</name>
<dbReference type="GO" id="GO:0004316">
    <property type="term" value="F:3-oxoacyl-[acyl-carrier-protein] reductase (NADPH) activity"/>
    <property type="evidence" value="ECO:0007669"/>
    <property type="project" value="UniProtKB-EC"/>
</dbReference>
<sequence>DPQFAPLRRALAVWGLTADDIGILSFHGTSTGTNEENETHIWNVIFTTLSRTPGNAVPIMAQKSPLGHAKGGSAAWQAARLLQTVITGIIPRDRNSDNTDSHFQDKQYLMFPSITIHTDGIRASVMSSFGFGQVDGTALVVHPRYLFGALEPTYYEEYRKRNRVRGLQSYKATSEMMIKHSLVKIKEHPPYQGDMEGTVLLNSMARASFDPKTGKYSFQSKLATSPPIDAVNVKAVSEIFDANAFSETSPLGVGVDQELISSVPSHNRTFLARNFTGAEISYCRSQPSPPSSFAARWVGKEAVYKSLGVKSKGAAAAMKDIEILNGASGAPTVRLHGEAKAKASERGVSKVLISPSHS</sequence>
<dbReference type="AlphaFoldDB" id="A0A0D2LU80"/>
<reference evidence="16" key="1">
    <citation type="submission" date="2014-04" db="EMBL/GenBank/DDBJ databases">
        <title>Evolutionary Origins and Diversification of the Mycorrhizal Mutualists.</title>
        <authorList>
            <consortium name="DOE Joint Genome Institute"/>
            <consortium name="Mycorrhizal Genomics Consortium"/>
            <person name="Kohler A."/>
            <person name="Kuo A."/>
            <person name="Nagy L.G."/>
            <person name="Floudas D."/>
            <person name="Copeland A."/>
            <person name="Barry K.W."/>
            <person name="Cichocki N."/>
            <person name="Veneault-Fourrey C."/>
            <person name="LaButti K."/>
            <person name="Lindquist E.A."/>
            <person name="Lipzen A."/>
            <person name="Lundell T."/>
            <person name="Morin E."/>
            <person name="Murat C."/>
            <person name="Riley R."/>
            <person name="Ohm R."/>
            <person name="Sun H."/>
            <person name="Tunlid A."/>
            <person name="Henrissat B."/>
            <person name="Grigoriev I.V."/>
            <person name="Hibbett D.S."/>
            <person name="Martin F."/>
        </authorList>
    </citation>
    <scope>NUCLEOTIDE SEQUENCE [LARGE SCALE GENOMIC DNA]</scope>
    <source>
        <strain evidence="16">FD-334 SS-4</strain>
    </source>
</reference>
<dbReference type="EMBL" id="KN817693">
    <property type="protein sequence ID" value="KJA14117.1"/>
    <property type="molecule type" value="Genomic_DNA"/>
</dbReference>
<evidence type="ECO:0000256" key="12">
    <source>
        <dbReference type="ARBA" id="ARBA00049541"/>
    </source>
</evidence>
<dbReference type="Proteomes" id="UP000054270">
    <property type="component" value="Unassembled WGS sequence"/>
</dbReference>
<keyword evidence="6" id="KW-0460">Magnesium</keyword>
<keyword evidence="4" id="KW-0808">Transferase</keyword>
<dbReference type="GO" id="GO:0004321">
    <property type="term" value="F:fatty-acyl-CoA synthase activity"/>
    <property type="evidence" value="ECO:0007669"/>
    <property type="project" value="UniProtKB-EC"/>
</dbReference>
<evidence type="ECO:0000313" key="15">
    <source>
        <dbReference type="EMBL" id="KJA14423.1"/>
    </source>
</evidence>
<evidence type="ECO:0000259" key="13">
    <source>
        <dbReference type="PROSITE" id="PS52004"/>
    </source>
</evidence>
<dbReference type="FunFam" id="3.90.470.20:FF:000005">
    <property type="entry name" value="Fatty acid synthase alpha subunit FasA"/>
    <property type="match status" value="1"/>
</dbReference>
<dbReference type="InterPro" id="IPR016039">
    <property type="entry name" value="Thiolase-like"/>
</dbReference>
<dbReference type="Pfam" id="PF02801">
    <property type="entry name" value="Ketoacyl-synt_C"/>
    <property type="match status" value="1"/>
</dbReference>
<keyword evidence="8" id="KW-0560">Oxidoreductase</keyword>
<dbReference type="STRING" id="945553.A0A0D2LU80"/>
<dbReference type="InterPro" id="IPR008278">
    <property type="entry name" value="4-PPantetheinyl_Trfase_dom"/>
</dbReference>
<evidence type="ECO:0000256" key="4">
    <source>
        <dbReference type="ARBA" id="ARBA00022679"/>
    </source>
</evidence>
<dbReference type="GO" id="GO:0000287">
    <property type="term" value="F:magnesium ion binding"/>
    <property type="evidence" value="ECO:0007669"/>
    <property type="project" value="InterPro"/>
</dbReference>
<dbReference type="SUPFAM" id="SSF53901">
    <property type="entry name" value="Thiolase-like"/>
    <property type="match status" value="1"/>
</dbReference>
<dbReference type="Pfam" id="PF01648">
    <property type="entry name" value="ACPS"/>
    <property type="match status" value="1"/>
</dbReference>
<protein>
    <recommendedName>
        <fullName evidence="13">Ketosynthase family 3 (KS3) domain-containing protein</fullName>
    </recommendedName>
</protein>
<evidence type="ECO:0000256" key="1">
    <source>
        <dbReference type="ARBA" id="ARBA00007485"/>
    </source>
</evidence>
<dbReference type="EMBL" id="KN817680">
    <property type="protein sequence ID" value="KJA14423.1"/>
    <property type="molecule type" value="Genomic_DNA"/>
</dbReference>
<keyword evidence="9" id="KW-0511">Multifunctional enzyme</keyword>
<dbReference type="InterPro" id="IPR004568">
    <property type="entry name" value="Ppantetheine-prot_Trfase_dom"/>
</dbReference>
<dbReference type="Gene3D" id="3.40.47.10">
    <property type="match status" value="1"/>
</dbReference>
<evidence type="ECO:0000256" key="8">
    <source>
        <dbReference type="ARBA" id="ARBA00023002"/>
    </source>
</evidence>
<comment type="catalytic activity">
    <reaction evidence="10">
        <text>acetyl-CoA + n malonyl-CoA + 2n NADPH + 4n H(+) = a long-chain-acyl-CoA + n CoA + n CO2 + 2n NADP(+).</text>
        <dbReference type="EC" id="2.3.1.86"/>
    </reaction>
</comment>
<feature type="non-terminal residue" evidence="15">
    <location>
        <position position="1"/>
    </location>
</feature>
<dbReference type="InterPro" id="IPR014031">
    <property type="entry name" value="Ketoacyl_synth_C"/>
</dbReference>
<keyword evidence="7" id="KW-0521">NADP</keyword>
<dbReference type="PROSITE" id="PS52004">
    <property type="entry name" value="KS3_2"/>
    <property type="match status" value="1"/>
</dbReference>
<dbReference type="GO" id="GO:0008897">
    <property type="term" value="F:holo-[acyl-carrier-protein] synthase activity"/>
    <property type="evidence" value="ECO:0007669"/>
    <property type="project" value="InterPro"/>
</dbReference>
<evidence type="ECO:0000256" key="10">
    <source>
        <dbReference type="ARBA" id="ARBA00048237"/>
    </source>
</evidence>
<organism evidence="15 16">
    <name type="scientific">Hypholoma sublateritium (strain FD-334 SS-4)</name>
    <dbReference type="NCBI Taxonomy" id="945553"/>
    <lineage>
        <taxon>Eukaryota</taxon>
        <taxon>Fungi</taxon>
        <taxon>Dikarya</taxon>
        <taxon>Basidiomycota</taxon>
        <taxon>Agaricomycotina</taxon>
        <taxon>Agaricomycetes</taxon>
        <taxon>Agaricomycetidae</taxon>
        <taxon>Agaricales</taxon>
        <taxon>Agaricineae</taxon>
        <taxon>Strophariaceae</taxon>
        <taxon>Hypholoma</taxon>
    </lineage>
</organism>
<gene>
    <name evidence="15" type="ORF">HYPSUDRAFT_1072880</name>
    <name evidence="14" type="ORF">HYPSUDRAFT_1074078</name>
</gene>
<evidence type="ECO:0000313" key="14">
    <source>
        <dbReference type="EMBL" id="KJA14117.1"/>
    </source>
</evidence>
<proteinExistence type="inferred from homology"/>
<dbReference type="OrthoDB" id="4251012at2759"/>
<evidence type="ECO:0000256" key="7">
    <source>
        <dbReference type="ARBA" id="ARBA00022857"/>
    </source>
</evidence>
<dbReference type="SUPFAM" id="SSF56214">
    <property type="entry name" value="4'-phosphopantetheinyl transferase"/>
    <property type="match status" value="1"/>
</dbReference>
<evidence type="ECO:0000256" key="9">
    <source>
        <dbReference type="ARBA" id="ARBA00023268"/>
    </source>
</evidence>
<comment type="catalytic activity">
    <reaction evidence="12">
        <text>a fatty acyl-[ACP] + malonyl-[ACP] + H(+) = a 3-oxoacyl-[ACP] + holo-[ACP] + CO2</text>
        <dbReference type="Rhea" id="RHEA:22836"/>
        <dbReference type="Rhea" id="RHEA-COMP:9623"/>
        <dbReference type="Rhea" id="RHEA-COMP:9685"/>
        <dbReference type="Rhea" id="RHEA-COMP:9916"/>
        <dbReference type="Rhea" id="RHEA-COMP:14125"/>
        <dbReference type="ChEBI" id="CHEBI:15378"/>
        <dbReference type="ChEBI" id="CHEBI:16526"/>
        <dbReference type="ChEBI" id="CHEBI:64479"/>
        <dbReference type="ChEBI" id="CHEBI:78449"/>
        <dbReference type="ChEBI" id="CHEBI:78776"/>
        <dbReference type="ChEBI" id="CHEBI:138651"/>
        <dbReference type="EC" id="2.3.1.41"/>
    </reaction>
</comment>
<evidence type="ECO:0000256" key="5">
    <source>
        <dbReference type="ARBA" id="ARBA00022723"/>
    </source>
</evidence>
<accession>A0A0D2LU80</accession>
<keyword evidence="16" id="KW-1185">Reference proteome</keyword>
<feature type="domain" description="Ketosynthase family 3 (KS3)" evidence="13">
    <location>
        <begin position="1"/>
        <end position="142"/>
    </location>
</feature>
<evidence type="ECO:0000256" key="2">
    <source>
        <dbReference type="ARBA" id="ARBA00022450"/>
    </source>
</evidence>
<dbReference type="NCBIfam" id="TIGR00556">
    <property type="entry name" value="pantethn_trn"/>
    <property type="match status" value="1"/>
</dbReference>
<evidence type="ECO:0000256" key="6">
    <source>
        <dbReference type="ARBA" id="ARBA00022842"/>
    </source>
</evidence>
<evidence type="ECO:0000256" key="3">
    <source>
        <dbReference type="ARBA" id="ARBA00022553"/>
    </source>
</evidence>